<sequence>MSLAQKTWEQEMKAKDMAESRFKGNEMVTEDGEDDMEGTGWFSARLADRTEMEVTRDSVSRVHLGPDYTIIFITIISSDEVPSLCVRQAVTPHIMEGLPRMQLRART</sequence>
<dbReference type="EMBL" id="JWIN03000006">
    <property type="protein sequence ID" value="KAB1277942.1"/>
    <property type="molecule type" value="Genomic_DNA"/>
</dbReference>
<keyword evidence="2" id="KW-1185">Reference proteome</keyword>
<dbReference type="AlphaFoldDB" id="A0A5N4E3J2"/>
<organism evidence="1 2">
    <name type="scientific">Camelus dromedarius</name>
    <name type="common">Dromedary</name>
    <name type="synonym">Arabian camel</name>
    <dbReference type="NCBI Taxonomy" id="9838"/>
    <lineage>
        <taxon>Eukaryota</taxon>
        <taxon>Metazoa</taxon>
        <taxon>Chordata</taxon>
        <taxon>Craniata</taxon>
        <taxon>Vertebrata</taxon>
        <taxon>Euteleostomi</taxon>
        <taxon>Mammalia</taxon>
        <taxon>Eutheria</taxon>
        <taxon>Laurasiatheria</taxon>
        <taxon>Artiodactyla</taxon>
        <taxon>Tylopoda</taxon>
        <taxon>Camelidae</taxon>
        <taxon>Camelus</taxon>
    </lineage>
</organism>
<gene>
    <name evidence="1" type="ORF">Cadr_000005260</name>
</gene>
<dbReference type="Proteomes" id="UP000299084">
    <property type="component" value="Unassembled WGS sequence"/>
</dbReference>
<comment type="caution">
    <text evidence="1">The sequence shown here is derived from an EMBL/GenBank/DDBJ whole genome shotgun (WGS) entry which is preliminary data.</text>
</comment>
<evidence type="ECO:0000313" key="2">
    <source>
        <dbReference type="Proteomes" id="UP000299084"/>
    </source>
</evidence>
<evidence type="ECO:0000313" key="1">
    <source>
        <dbReference type="EMBL" id="KAB1277942.1"/>
    </source>
</evidence>
<protein>
    <submittedName>
        <fullName evidence="1">Uncharacterized protein</fullName>
    </submittedName>
</protein>
<proteinExistence type="predicted"/>
<reference evidence="1 2" key="1">
    <citation type="journal article" date="2019" name="Mol. Ecol. Resour.">
        <title>Improving Illumina assemblies with Hi-C and long reads: an example with the North African dromedary.</title>
        <authorList>
            <person name="Elbers J.P."/>
            <person name="Rogers M.F."/>
            <person name="Perelman P.L."/>
            <person name="Proskuryakova A.A."/>
            <person name="Serdyukova N.A."/>
            <person name="Johnson W.E."/>
            <person name="Horin P."/>
            <person name="Corander J."/>
            <person name="Murphy D."/>
            <person name="Burger P.A."/>
        </authorList>
    </citation>
    <scope>NUCLEOTIDE SEQUENCE [LARGE SCALE GENOMIC DNA]</scope>
    <source>
        <strain evidence="1">Drom800</strain>
        <tissue evidence="1">Blood</tissue>
    </source>
</reference>
<name>A0A5N4E3J2_CAMDR</name>
<accession>A0A5N4E3J2</accession>